<evidence type="ECO:0000256" key="1">
    <source>
        <dbReference type="SAM" id="Phobius"/>
    </source>
</evidence>
<evidence type="ECO:0000313" key="2">
    <source>
        <dbReference type="EMBL" id="MBX50449.1"/>
    </source>
</evidence>
<dbReference type="EMBL" id="GGEC01069965">
    <property type="protein sequence ID" value="MBX50449.1"/>
    <property type="molecule type" value="Transcribed_RNA"/>
</dbReference>
<organism evidence="2">
    <name type="scientific">Rhizophora mucronata</name>
    <name type="common">Asiatic mangrove</name>
    <dbReference type="NCBI Taxonomy" id="61149"/>
    <lineage>
        <taxon>Eukaryota</taxon>
        <taxon>Viridiplantae</taxon>
        <taxon>Streptophyta</taxon>
        <taxon>Embryophyta</taxon>
        <taxon>Tracheophyta</taxon>
        <taxon>Spermatophyta</taxon>
        <taxon>Magnoliopsida</taxon>
        <taxon>eudicotyledons</taxon>
        <taxon>Gunneridae</taxon>
        <taxon>Pentapetalae</taxon>
        <taxon>rosids</taxon>
        <taxon>fabids</taxon>
        <taxon>Malpighiales</taxon>
        <taxon>Rhizophoraceae</taxon>
        <taxon>Rhizophora</taxon>
    </lineage>
</organism>
<accession>A0A2P2P6X7</accession>
<proteinExistence type="predicted"/>
<name>A0A2P2P6X7_RHIMU</name>
<protein>
    <submittedName>
        <fullName evidence="2">Uncharacterized protein</fullName>
    </submittedName>
</protein>
<keyword evidence="1" id="KW-0812">Transmembrane</keyword>
<feature type="transmembrane region" description="Helical" evidence="1">
    <location>
        <begin position="45"/>
        <end position="63"/>
    </location>
</feature>
<sequence length="69" mass="8323">MKWKLEKENGDEKWQRCSRTNTPIILKEKKVLIWGWPLLVTVDDFYQITALWLAGCKMLLYLLNHFQRA</sequence>
<reference evidence="2" key="1">
    <citation type="submission" date="2018-02" db="EMBL/GenBank/DDBJ databases">
        <title>Rhizophora mucronata_Transcriptome.</title>
        <authorList>
            <person name="Meera S.P."/>
            <person name="Sreeshan A."/>
            <person name="Augustine A."/>
        </authorList>
    </citation>
    <scope>NUCLEOTIDE SEQUENCE</scope>
    <source>
        <tissue evidence="2">Leaf</tissue>
    </source>
</reference>
<keyword evidence="1" id="KW-1133">Transmembrane helix</keyword>
<dbReference type="AlphaFoldDB" id="A0A2P2P6X7"/>
<keyword evidence="1" id="KW-0472">Membrane</keyword>